<feature type="domain" description="HTH lysR-type" evidence="5">
    <location>
        <begin position="6"/>
        <end position="63"/>
    </location>
</feature>
<dbReference type="GO" id="GO:0003700">
    <property type="term" value="F:DNA-binding transcription factor activity"/>
    <property type="evidence" value="ECO:0007669"/>
    <property type="project" value="InterPro"/>
</dbReference>
<dbReference type="Gene3D" id="3.40.190.290">
    <property type="match status" value="1"/>
</dbReference>
<keyword evidence="7" id="KW-1185">Reference proteome</keyword>
<evidence type="ECO:0000313" key="7">
    <source>
        <dbReference type="Proteomes" id="UP000002043"/>
    </source>
</evidence>
<dbReference type="HOGENOM" id="CLU_039613_6_1_0"/>
<dbReference type="PANTHER" id="PTHR30126:SF64">
    <property type="entry name" value="HTH-TYPE TRANSCRIPTIONAL REGULATOR CITR"/>
    <property type="match status" value="1"/>
</dbReference>
<dbReference type="OrthoDB" id="9785745at2"/>
<reference evidence="7" key="1">
    <citation type="journal article" date="2010" name="Stand. Genomic Sci.">
        <title>Complete genome sequence of Thermocrinis albus type strain (HI 11/12T).</title>
        <authorList>
            <person name="Wirth R."/>
            <person name="Sikorski J."/>
            <person name="Brambilla E."/>
            <person name="Misra M."/>
            <person name="Lapidus A."/>
            <person name="Copeland A."/>
            <person name="Nolan M."/>
            <person name="Lucas S."/>
            <person name="Chen F."/>
            <person name="Tice H."/>
            <person name="Cheng J.F."/>
            <person name="Han C."/>
            <person name="Detter J.C."/>
            <person name="Tapia R."/>
            <person name="Bruce D."/>
            <person name="Goodwin L."/>
            <person name="Pitluck S."/>
            <person name="Pati A."/>
            <person name="Anderson I."/>
            <person name="Ivanova N."/>
            <person name="Mavromatis K."/>
            <person name="Mikhailova N."/>
            <person name="Chen A."/>
            <person name="Palaniappan K."/>
            <person name="Bilek Y."/>
            <person name="Hader T."/>
            <person name="Land M."/>
            <person name="Hauser L."/>
            <person name="Chang Y.J."/>
            <person name="Jeffries C.D."/>
            <person name="Tindall B.J."/>
            <person name="Rohde M."/>
            <person name="Goker M."/>
            <person name="Bristow J."/>
            <person name="Eisen J.A."/>
            <person name="Markowitz V."/>
            <person name="Hugenholtz P."/>
            <person name="Kyrpides N.C."/>
            <person name="Klenk H.P."/>
        </authorList>
    </citation>
    <scope>NUCLEOTIDE SEQUENCE [LARGE SCALE GENOMIC DNA]</scope>
    <source>
        <strain evidence="7">DSM 14484 / JCM 11386 / HI 11/12</strain>
    </source>
</reference>
<dbReference type="GO" id="GO:0000976">
    <property type="term" value="F:transcription cis-regulatory region binding"/>
    <property type="evidence" value="ECO:0007669"/>
    <property type="project" value="TreeGrafter"/>
</dbReference>
<dbReference type="PANTHER" id="PTHR30126">
    <property type="entry name" value="HTH-TYPE TRANSCRIPTIONAL REGULATOR"/>
    <property type="match status" value="1"/>
</dbReference>
<comment type="similarity">
    <text evidence="1">Belongs to the LysR transcriptional regulatory family.</text>
</comment>
<evidence type="ECO:0000313" key="6">
    <source>
        <dbReference type="EMBL" id="ADC89868.1"/>
    </source>
</evidence>
<dbReference type="InterPro" id="IPR036388">
    <property type="entry name" value="WH-like_DNA-bd_sf"/>
</dbReference>
<dbReference type="RefSeq" id="WP_012992274.1">
    <property type="nucleotide sequence ID" value="NC_013894.1"/>
</dbReference>
<protein>
    <submittedName>
        <fullName evidence="6">Transcriptional regulator, LysR family</fullName>
    </submittedName>
</protein>
<name>D3SM88_THEAH</name>
<evidence type="ECO:0000256" key="3">
    <source>
        <dbReference type="ARBA" id="ARBA00023125"/>
    </source>
</evidence>
<dbReference type="InterPro" id="IPR000847">
    <property type="entry name" value="LysR_HTH_N"/>
</dbReference>
<evidence type="ECO:0000256" key="1">
    <source>
        <dbReference type="ARBA" id="ARBA00009437"/>
    </source>
</evidence>
<dbReference type="KEGG" id="tal:Thal_1236"/>
<dbReference type="Pfam" id="PF03466">
    <property type="entry name" value="LysR_substrate"/>
    <property type="match status" value="1"/>
</dbReference>
<dbReference type="Proteomes" id="UP000002043">
    <property type="component" value="Chromosome"/>
</dbReference>
<evidence type="ECO:0000256" key="2">
    <source>
        <dbReference type="ARBA" id="ARBA00023015"/>
    </source>
</evidence>
<dbReference type="SUPFAM" id="SSF46785">
    <property type="entry name" value="Winged helix' DNA-binding domain"/>
    <property type="match status" value="1"/>
</dbReference>
<dbReference type="Gene3D" id="1.10.10.10">
    <property type="entry name" value="Winged helix-like DNA-binding domain superfamily/Winged helix DNA-binding domain"/>
    <property type="match status" value="1"/>
</dbReference>
<gene>
    <name evidence="6" type="ordered locus">Thal_1236</name>
</gene>
<dbReference type="InterPro" id="IPR036390">
    <property type="entry name" value="WH_DNA-bd_sf"/>
</dbReference>
<dbReference type="AlphaFoldDB" id="D3SM88"/>
<dbReference type="EMBL" id="CP001931">
    <property type="protein sequence ID" value="ADC89868.1"/>
    <property type="molecule type" value="Genomic_DNA"/>
</dbReference>
<dbReference type="STRING" id="638303.Thal_1236"/>
<accession>D3SM88</accession>
<dbReference type="InterPro" id="IPR005119">
    <property type="entry name" value="LysR_subst-bd"/>
</dbReference>
<dbReference type="eggNOG" id="COG0583">
    <property type="taxonomic scope" value="Bacteria"/>
</dbReference>
<dbReference type="eggNOG" id="COG1910">
    <property type="taxonomic scope" value="Bacteria"/>
</dbReference>
<organism evidence="6 7">
    <name type="scientific">Thermocrinis albus (strain DSM 14484 / JCM 11386 / HI 11/12)</name>
    <dbReference type="NCBI Taxonomy" id="638303"/>
    <lineage>
        <taxon>Bacteria</taxon>
        <taxon>Pseudomonadati</taxon>
        <taxon>Aquificota</taxon>
        <taxon>Aquificia</taxon>
        <taxon>Aquificales</taxon>
        <taxon>Aquificaceae</taxon>
        <taxon>Thermocrinis</taxon>
    </lineage>
</organism>
<dbReference type="SUPFAM" id="SSF53850">
    <property type="entry name" value="Periplasmic binding protein-like II"/>
    <property type="match status" value="1"/>
</dbReference>
<dbReference type="Pfam" id="PF00126">
    <property type="entry name" value="HTH_1"/>
    <property type="match status" value="1"/>
</dbReference>
<proteinExistence type="inferred from homology"/>
<evidence type="ECO:0000256" key="4">
    <source>
        <dbReference type="ARBA" id="ARBA00023163"/>
    </source>
</evidence>
<keyword evidence="4" id="KW-0804">Transcription</keyword>
<keyword evidence="2" id="KW-0805">Transcription regulation</keyword>
<dbReference type="PROSITE" id="PS50931">
    <property type="entry name" value="HTH_LYSR"/>
    <property type="match status" value="1"/>
</dbReference>
<keyword evidence="3" id="KW-0238">DNA-binding</keyword>
<evidence type="ECO:0000259" key="5">
    <source>
        <dbReference type="PROSITE" id="PS50931"/>
    </source>
</evidence>
<dbReference type="PRINTS" id="PR00039">
    <property type="entry name" value="HTHLYSR"/>
</dbReference>
<sequence length="317" mass="36256">MKNIDLDLRLMEIFCCVYEKGSISKTSECLHLSQSTISFHMHRLEKQLGIKLFYRKGKDLIPTSVAHTLYPYARRLLEVKLAAVEEIKLMLGSYGGLIKMGASPLLGTVVLGDLVSMYLRKNPQSRVELHVANSRLVVEQVHVGKLDLGFVGLKLDMEDLEYVDLWKDRVVFIANSQMEEELSLEDLPKVPFILREEGSSTRRLVEEALHSHGLCVDKLNVLMVSDSDEVILDVLKGVKAISFTSSLLLKKAVARGLKMVTVKDLRPIQRNFYMVYDRKRPHTPAVRNFIEETLLFRPQHLLEYSDTHNFFLQEEAL</sequence>